<name>A0A200RDQ4_MACCD</name>
<keyword evidence="4" id="KW-1185">Reference proteome</keyword>
<protein>
    <submittedName>
        <fullName evidence="3">F-box domain</fullName>
    </submittedName>
</protein>
<feature type="domain" description="F-box" evidence="2">
    <location>
        <begin position="1"/>
        <end position="44"/>
    </location>
</feature>
<dbReference type="PROSITE" id="PS50181">
    <property type="entry name" value="FBOX"/>
    <property type="match status" value="1"/>
</dbReference>
<dbReference type="Proteomes" id="UP000195402">
    <property type="component" value="Unassembled WGS sequence"/>
</dbReference>
<evidence type="ECO:0000313" key="3">
    <source>
        <dbReference type="EMBL" id="OVA20839.1"/>
    </source>
</evidence>
<dbReference type="InterPro" id="IPR036047">
    <property type="entry name" value="F-box-like_dom_sf"/>
</dbReference>
<dbReference type="STRING" id="56857.A0A200RDQ4"/>
<dbReference type="FunCoup" id="A0A200RDQ4">
    <property type="interactions" value="1408"/>
</dbReference>
<proteinExistence type="predicted"/>
<dbReference type="InterPro" id="IPR006527">
    <property type="entry name" value="F-box-assoc_dom_typ1"/>
</dbReference>
<dbReference type="InterPro" id="IPR011043">
    <property type="entry name" value="Gal_Oxase/kelch_b-propeller"/>
</dbReference>
<dbReference type="InterPro" id="IPR001810">
    <property type="entry name" value="F-box_dom"/>
</dbReference>
<organism evidence="3 4">
    <name type="scientific">Macleaya cordata</name>
    <name type="common">Five-seeded plume-poppy</name>
    <name type="synonym">Bocconia cordata</name>
    <dbReference type="NCBI Taxonomy" id="56857"/>
    <lineage>
        <taxon>Eukaryota</taxon>
        <taxon>Viridiplantae</taxon>
        <taxon>Streptophyta</taxon>
        <taxon>Embryophyta</taxon>
        <taxon>Tracheophyta</taxon>
        <taxon>Spermatophyta</taxon>
        <taxon>Magnoliopsida</taxon>
        <taxon>Ranunculales</taxon>
        <taxon>Papaveraceae</taxon>
        <taxon>Papaveroideae</taxon>
        <taxon>Macleaya</taxon>
    </lineage>
</organism>
<feature type="coiled-coil region" evidence="1">
    <location>
        <begin position="341"/>
        <end position="368"/>
    </location>
</feature>
<dbReference type="OMA" id="YEVRESW"/>
<evidence type="ECO:0000313" key="4">
    <source>
        <dbReference type="Proteomes" id="UP000195402"/>
    </source>
</evidence>
<evidence type="ECO:0000259" key="2">
    <source>
        <dbReference type="PROSITE" id="PS50181"/>
    </source>
</evidence>
<dbReference type="PANTHER" id="PTHR31672">
    <property type="entry name" value="BNACNNG10540D PROTEIN"/>
    <property type="match status" value="1"/>
</dbReference>
<dbReference type="PANTHER" id="PTHR31672:SF13">
    <property type="entry name" value="F-BOX PROTEIN CPR30-LIKE"/>
    <property type="match status" value="1"/>
</dbReference>
<gene>
    <name evidence="3" type="ORF">BVC80_8909g3</name>
</gene>
<evidence type="ECO:0000256" key="1">
    <source>
        <dbReference type="SAM" id="Coils"/>
    </source>
</evidence>
<dbReference type="Pfam" id="PF00646">
    <property type="entry name" value="F-box"/>
    <property type="match status" value="1"/>
</dbReference>
<dbReference type="SUPFAM" id="SSF50965">
    <property type="entry name" value="Galactose oxidase, central domain"/>
    <property type="match status" value="1"/>
</dbReference>
<dbReference type="AlphaFoldDB" id="A0A200RDQ4"/>
<dbReference type="OrthoDB" id="1086486at2759"/>
<dbReference type="InParanoid" id="A0A200RDQ4"/>
<dbReference type="Gene3D" id="1.20.1280.50">
    <property type="match status" value="1"/>
</dbReference>
<dbReference type="InterPro" id="IPR017451">
    <property type="entry name" value="F-box-assoc_interact_dom"/>
</dbReference>
<dbReference type="SMART" id="SM00256">
    <property type="entry name" value="FBOX"/>
    <property type="match status" value="1"/>
</dbReference>
<dbReference type="EMBL" id="MVGT01000037">
    <property type="protein sequence ID" value="OVA20839.1"/>
    <property type="molecule type" value="Genomic_DNA"/>
</dbReference>
<dbReference type="Pfam" id="PF07734">
    <property type="entry name" value="FBA_1"/>
    <property type="match status" value="2"/>
</dbReference>
<dbReference type="InterPro" id="IPR050796">
    <property type="entry name" value="SCF_F-box_component"/>
</dbReference>
<comment type="caution">
    <text evidence="3">The sequence shown here is derived from an EMBL/GenBank/DDBJ whole genome shotgun (WGS) entry which is preliminary data.</text>
</comment>
<dbReference type="NCBIfam" id="TIGR01640">
    <property type="entry name" value="F_box_assoc_1"/>
    <property type="match status" value="1"/>
</dbReference>
<dbReference type="SUPFAM" id="SSF81383">
    <property type="entry name" value="F-box domain"/>
    <property type="match status" value="1"/>
</dbReference>
<dbReference type="CDD" id="cd22157">
    <property type="entry name" value="F-box_AtFBW1-like"/>
    <property type="match status" value="1"/>
</dbReference>
<sequence length="395" mass="44995">MSGFLPDDIVVDILSRLPVKSLSRFRCVCKPWFKLFSNPNFVKMHHNHGVEKEKCSLMLIDNDLMYSSIDYYDSSITSYEAVEIHYPFKSKENGGVHIRGACNGLLCIDPPSNRDLICIWNPSTKEYKKIPEPRDEFPSHLDVDHGGITYGFGYDCNNDNYKVVRIMAFYAYDNNDLRVYYGSTPLIGGSEASDVIVSFDLGDERFTDVSPLVHLNDDLYITVGALGECLCIVGKSYEVGVEVWVMKDYEVRESWTKLFTIAQHSLLGTFEELTPIRSFKNGGILLNVLSRNLNDDFCYNFALVLYDPKLERARTLKISGGNWSDADTYVESLVSLNMGTYVNGQEQVDEALEKMKKLKLRKRKNKKNKKKLIYATVCVTTQNNLADQSLSFRVN</sequence>
<keyword evidence="1" id="KW-0175">Coiled coil</keyword>
<reference evidence="3 4" key="1">
    <citation type="journal article" date="2017" name="Mol. Plant">
        <title>The Genome of Medicinal Plant Macleaya cordata Provides New Insights into Benzylisoquinoline Alkaloids Metabolism.</title>
        <authorList>
            <person name="Liu X."/>
            <person name="Liu Y."/>
            <person name="Huang P."/>
            <person name="Ma Y."/>
            <person name="Qing Z."/>
            <person name="Tang Q."/>
            <person name="Cao H."/>
            <person name="Cheng P."/>
            <person name="Zheng Y."/>
            <person name="Yuan Z."/>
            <person name="Zhou Y."/>
            <person name="Liu J."/>
            <person name="Tang Z."/>
            <person name="Zhuo Y."/>
            <person name="Zhang Y."/>
            <person name="Yu L."/>
            <person name="Huang J."/>
            <person name="Yang P."/>
            <person name="Peng Q."/>
            <person name="Zhang J."/>
            <person name="Jiang W."/>
            <person name="Zhang Z."/>
            <person name="Lin K."/>
            <person name="Ro D.K."/>
            <person name="Chen X."/>
            <person name="Xiong X."/>
            <person name="Shang Y."/>
            <person name="Huang S."/>
            <person name="Zeng J."/>
        </authorList>
    </citation>
    <scope>NUCLEOTIDE SEQUENCE [LARGE SCALE GENOMIC DNA]</scope>
    <source>
        <strain evidence="4">cv. BLH2017</strain>
        <tissue evidence="3">Root</tissue>
    </source>
</reference>
<accession>A0A200RDQ4</accession>